<dbReference type="InterPro" id="IPR032675">
    <property type="entry name" value="LRR_dom_sf"/>
</dbReference>
<dbReference type="AlphaFoldDB" id="A0AAN8MPA8"/>
<proteinExistence type="predicted"/>
<dbReference type="EMBL" id="JAVHNR010000004">
    <property type="protein sequence ID" value="KAK6345454.1"/>
    <property type="molecule type" value="Genomic_DNA"/>
</dbReference>
<evidence type="ECO:0000313" key="2">
    <source>
        <dbReference type="Proteomes" id="UP001313282"/>
    </source>
</evidence>
<name>A0AAN8MPA8_9PEZI</name>
<gene>
    <name evidence="1" type="ORF">TWF718_007370</name>
</gene>
<dbReference type="Proteomes" id="UP001313282">
    <property type="component" value="Unassembled WGS sequence"/>
</dbReference>
<sequence length="371" mass="42144">MGRQADDTDEDIAPYSKFTSLKTLRWGSVNNGTELQALMNILKASAASLGSLSVACFPEPPLDDTEPLDHGFCLNLTELQMPIGGLGCHIINTLISSRKIRRFRLAQSYRGSEVADMAHLFDNLIELQFDYTEKIPRQIEDMIFAHWETLKILSFCASPFASRSADLIDTKMLLELGRKCINLVELAIFQRLDAAIQVLIYSEGGLALGRQPLIKFPLRVFRNLELLFIAIPHMNNEDVLVDRLWKGDARDQRRVIRLLLEEMLDERQDNEYTTAVAPLRPSKKLDIVAMGLGTPSASDRRKTPRLWKVLHAHESSEPTTLDPVSFEDVIDNDDENDPGWKLLPRYPHLIQNQGLRNVFRRPYIPPSSQLL</sequence>
<organism evidence="1 2">
    <name type="scientific">Orbilia javanica</name>
    <dbReference type="NCBI Taxonomy" id="47235"/>
    <lineage>
        <taxon>Eukaryota</taxon>
        <taxon>Fungi</taxon>
        <taxon>Dikarya</taxon>
        <taxon>Ascomycota</taxon>
        <taxon>Pezizomycotina</taxon>
        <taxon>Orbiliomycetes</taxon>
        <taxon>Orbiliales</taxon>
        <taxon>Orbiliaceae</taxon>
        <taxon>Orbilia</taxon>
    </lineage>
</organism>
<evidence type="ECO:0000313" key="1">
    <source>
        <dbReference type="EMBL" id="KAK6345454.1"/>
    </source>
</evidence>
<dbReference type="Gene3D" id="3.80.10.10">
    <property type="entry name" value="Ribonuclease Inhibitor"/>
    <property type="match status" value="1"/>
</dbReference>
<comment type="caution">
    <text evidence="1">The sequence shown here is derived from an EMBL/GenBank/DDBJ whole genome shotgun (WGS) entry which is preliminary data.</text>
</comment>
<accession>A0AAN8MPA8</accession>
<reference evidence="1 2" key="1">
    <citation type="submission" date="2019-10" db="EMBL/GenBank/DDBJ databases">
        <authorList>
            <person name="Palmer J.M."/>
        </authorList>
    </citation>
    <scope>NUCLEOTIDE SEQUENCE [LARGE SCALE GENOMIC DNA]</scope>
    <source>
        <strain evidence="1 2">TWF718</strain>
    </source>
</reference>
<keyword evidence="2" id="KW-1185">Reference proteome</keyword>
<protein>
    <submittedName>
        <fullName evidence="1">Uncharacterized protein</fullName>
    </submittedName>
</protein>